<dbReference type="InterPro" id="IPR011249">
    <property type="entry name" value="Metalloenz_LuxS/M16"/>
</dbReference>
<evidence type="ECO:0000256" key="1">
    <source>
        <dbReference type="ARBA" id="ARBA00007261"/>
    </source>
</evidence>
<dbReference type="Gene3D" id="3.30.830.10">
    <property type="entry name" value="Metalloenzyme, LuxS/M16 peptidase-like"/>
    <property type="match status" value="2"/>
</dbReference>
<evidence type="ECO:0008006" key="7">
    <source>
        <dbReference type="Google" id="ProtNLM"/>
    </source>
</evidence>
<dbReference type="InterPro" id="IPR050361">
    <property type="entry name" value="MPP/UQCRC_Complex"/>
</dbReference>
<evidence type="ECO:0000259" key="3">
    <source>
        <dbReference type="Pfam" id="PF00675"/>
    </source>
</evidence>
<comment type="similarity">
    <text evidence="1 2">Belongs to the peptidase M16 family.</text>
</comment>
<organism evidence="5 6">
    <name type="scientific">Candidatus Tagabacteria bacterium RIFCSPLOWO2_01_FULL_42_9</name>
    <dbReference type="NCBI Taxonomy" id="1802296"/>
    <lineage>
        <taxon>Bacteria</taxon>
        <taxon>Candidatus Tagaibacteriota</taxon>
    </lineage>
</organism>
<dbReference type="SUPFAM" id="SSF63411">
    <property type="entry name" value="LuxS/MPP-like metallohydrolase"/>
    <property type="match status" value="2"/>
</dbReference>
<evidence type="ECO:0000256" key="2">
    <source>
        <dbReference type="RuleBase" id="RU004447"/>
    </source>
</evidence>
<dbReference type="InterPro" id="IPR007863">
    <property type="entry name" value="Peptidase_M16_C"/>
</dbReference>
<reference evidence="5 6" key="1">
    <citation type="journal article" date="2016" name="Nat. Commun.">
        <title>Thousands of microbial genomes shed light on interconnected biogeochemical processes in an aquifer system.</title>
        <authorList>
            <person name="Anantharaman K."/>
            <person name="Brown C.T."/>
            <person name="Hug L.A."/>
            <person name="Sharon I."/>
            <person name="Castelle C.J."/>
            <person name="Probst A.J."/>
            <person name="Thomas B.C."/>
            <person name="Singh A."/>
            <person name="Wilkins M.J."/>
            <person name="Karaoz U."/>
            <person name="Brodie E.L."/>
            <person name="Williams K.H."/>
            <person name="Hubbard S.S."/>
            <person name="Banfield J.F."/>
        </authorList>
    </citation>
    <scope>NUCLEOTIDE SEQUENCE [LARGE SCALE GENOMIC DNA]</scope>
</reference>
<comment type="caution">
    <text evidence="5">The sequence shown here is derived from an EMBL/GenBank/DDBJ whole genome shotgun (WGS) entry which is preliminary data.</text>
</comment>
<gene>
    <name evidence="5" type="ORF">A3A10_01735</name>
</gene>
<dbReference type="GO" id="GO:0006508">
    <property type="term" value="P:proteolysis"/>
    <property type="evidence" value="ECO:0007669"/>
    <property type="project" value="InterPro"/>
</dbReference>
<dbReference type="Pfam" id="PF00675">
    <property type="entry name" value="Peptidase_M16"/>
    <property type="match status" value="1"/>
</dbReference>
<evidence type="ECO:0000313" key="5">
    <source>
        <dbReference type="EMBL" id="OHA15897.1"/>
    </source>
</evidence>
<sequence>MKYEKRVFKNGLRAIAASMKNTEAVTLLVLVGAGSRHENKSINGISHFLEHLFFKGTKSRPSPGQISRVLDAIGAAYNAFTSKEYTGFWVKTSSTDFDIGLDMVSDILLEPIFKKEEVEKERSVIFQEKNMREDIPYARAADILENVLYGDTPLGRDIIGTEKSIPKIKREQIREYFKNFYTGANLVVVVAGNIESDTAFKKIEKAFRAMSVGKIGKKERTDDSQKKSQVKLIEKKTDQMHFAMGIRAYGMFDERKYGLGLLSTILGGNLSSRLWMEIREKSGLAYYVGSSAEQYVDAGYLAIKAGVPHEKLGKVLGKISEIFRKIKQKGVSEKELKNAKSFTRGRFALSLESSDEVAMFFGEQELLLGKIFQPEEILKKIVKVSKRDIIKIERDIFRPAKCNLVAIGQHRNIGAKSELYRKIFNKI</sequence>
<dbReference type="GO" id="GO:0046872">
    <property type="term" value="F:metal ion binding"/>
    <property type="evidence" value="ECO:0007669"/>
    <property type="project" value="InterPro"/>
</dbReference>
<dbReference type="EMBL" id="MHRA01000008">
    <property type="protein sequence ID" value="OHA15897.1"/>
    <property type="molecule type" value="Genomic_DNA"/>
</dbReference>
<dbReference type="GO" id="GO:0004222">
    <property type="term" value="F:metalloendopeptidase activity"/>
    <property type="evidence" value="ECO:0007669"/>
    <property type="project" value="InterPro"/>
</dbReference>
<dbReference type="PANTHER" id="PTHR11851:SF49">
    <property type="entry name" value="MITOCHONDRIAL-PROCESSING PEPTIDASE SUBUNIT ALPHA"/>
    <property type="match status" value="1"/>
</dbReference>
<dbReference type="PANTHER" id="PTHR11851">
    <property type="entry name" value="METALLOPROTEASE"/>
    <property type="match status" value="1"/>
</dbReference>
<feature type="domain" description="Peptidase M16 N-terminal" evidence="3">
    <location>
        <begin position="17"/>
        <end position="161"/>
    </location>
</feature>
<accession>A0A1G2LWB7</accession>
<proteinExistence type="inferred from homology"/>
<evidence type="ECO:0000259" key="4">
    <source>
        <dbReference type="Pfam" id="PF05193"/>
    </source>
</evidence>
<protein>
    <recommendedName>
        <fullName evidence="7">Peptidase M16</fullName>
    </recommendedName>
</protein>
<dbReference type="AlphaFoldDB" id="A0A1G2LWB7"/>
<feature type="domain" description="Peptidase M16 C-terminal" evidence="4">
    <location>
        <begin position="167"/>
        <end position="341"/>
    </location>
</feature>
<name>A0A1G2LWB7_9BACT</name>
<evidence type="ECO:0000313" key="6">
    <source>
        <dbReference type="Proteomes" id="UP000178116"/>
    </source>
</evidence>
<dbReference type="InterPro" id="IPR001431">
    <property type="entry name" value="Pept_M16_Zn_BS"/>
</dbReference>
<dbReference type="Pfam" id="PF05193">
    <property type="entry name" value="Peptidase_M16_C"/>
    <property type="match status" value="1"/>
</dbReference>
<dbReference type="InterPro" id="IPR011765">
    <property type="entry name" value="Pept_M16_N"/>
</dbReference>
<dbReference type="PROSITE" id="PS00143">
    <property type="entry name" value="INSULINASE"/>
    <property type="match status" value="1"/>
</dbReference>
<dbReference type="Proteomes" id="UP000178116">
    <property type="component" value="Unassembled WGS sequence"/>
</dbReference>